<organism evidence="1 2">
    <name type="scientific">Hyalomma asiaticum</name>
    <name type="common">Tick</name>
    <dbReference type="NCBI Taxonomy" id="266040"/>
    <lineage>
        <taxon>Eukaryota</taxon>
        <taxon>Metazoa</taxon>
        <taxon>Ecdysozoa</taxon>
        <taxon>Arthropoda</taxon>
        <taxon>Chelicerata</taxon>
        <taxon>Arachnida</taxon>
        <taxon>Acari</taxon>
        <taxon>Parasitiformes</taxon>
        <taxon>Ixodida</taxon>
        <taxon>Ixodoidea</taxon>
        <taxon>Ixodidae</taxon>
        <taxon>Hyalomminae</taxon>
        <taxon>Hyalomma</taxon>
    </lineage>
</organism>
<protein>
    <submittedName>
        <fullName evidence="1">Uncharacterized protein</fullName>
    </submittedName>
</protein>
<dbReference type="EMBL" id="CM023481">
    <property type="protein sequence ID" value="KAH6947292.1"/>
    <property type="molecule type" value="Genomic_DNA"/>
</dbReference>
<evidence type="ECO:0000313" key="1">
    <source>
        <dbReference type="EMBL" id="KAH6947292.1"/>
    </source>
</evidence>
<sequence>MAASFDDTVLVSLSVVEGVFIYSVTSYKQSSPGLLVSFLQKKVPIYHIAVAGSLLNFLSLVAAAFVPNILWMTLTMGIIGGTGCGMIVVTLSIYTVLYFDKYRGAASGFKYTGMTLAPLAFPLALSALIQEFNVFGALLVLSAVELNTLPVAMLMNKPRPGSSYCSIVCLREVSISSPQDYGTKVDHDSLRAEQRSTPVVAFKSHPLRPSQENNRSNLVVCTASVLSTGEQADVTKPTTELYAVVGEAAGNIDGKKNKPIPGERPQSAIPLDRAESTTKTAHVIIQDLQERQETITDCKILSIAPSKLNANYIEEYNVGADILSSNNVQSELGHLFRNPMLYVLVATFTMSEYIMSTFEMTLLDYSLDKGCSRKEAEPVITYVAAAELLGRLTLPLLWDCAQLPRNTLVALCLTVTAASLAVLPHLTAFGHVVAIGVVTGCSCGCAVALKPVLLSDHLGVQMLPLCWGIAGLAMIPFYFGGSFLIGLFRDKMGSYDNLYRTMSALCIVFAAMLFTSAFFVKRTR</sequence>
<proteinExistence type="predicted"/>
<accession>A0ACB7TLT8</accession>
<comment type="caution">
    <text evidence="1">The sequence shown here is derived from an EMBL/GenBank/DDBJ whole genome shotgun (WGS) entry which is preliminary data.</text>
</comment>
<dbReference type="Proteomes" id="UP000821845">
    <property type="component" value="Chromosome 1"/>
</dbReference>
<gene>
    <name evidence="1" type="ORF">HPB50_018200</name>
</gene>
<reference evidence="1" key="1">
    <citation type="submission" date="2020-05" db="EMBL/GenBank/DDBJ databases">
        <title>Large-scale comparative analyses of tick genomes elucidate their genetic diversity and vector capacities.</title>
        <authorList>
            <person name="Jia N."/>
            <person name="Wang J."/>
            <person name="Shi W."/>
            <person name="Du L."/>
            <person name="Sun Y."/>
            <person name="Zhan W."/>
            <person name="Jiang J."/>
            <person name="Wang Q."/>
            <person name="Zhang B."/>
            <person name="Ji P."/>
            <person name="Sakyi L.B."/>
            <person name="Cui X."/>
            <person name="Yuan T."/>
            <person name="Jiang B."/>
            <person name="Yang W."/>
            <person name="Lam T.T.-Y."/>
            <person name="Chang Q."/>
            <person name="Ding S."/>
            <person name="Wang X."/>
            <person name="Zhu J."/>
            <person name="Ruan X."/>
            <person name="Zhao L."/>
            <person name="Wei J."/>
            <person name="Que T."/>
            <person name="Du C."/>
            <person name="Cheng J."/>
            <person name="Dai P."/>
            <person name="Han X."/>
            <person name="Huang E."/>
            <person name="Gao Y."/>
            <person name="Liu J."/>
            <person name="Shao H."/>
            <person name="Ye R."/>
            <person name="Li L."/>
            <person name="Wei W."/>
            <person name="Wang X."/>
            <person name="Wang C."/>
            <person name="Yang T."/>
            <person name="Huo Q."/>
            <person name="Li W."/>
            <person name="Guo W."/>
            <person name="Chen H."/>
            <person name="Zhou L."/>
            <person name="Ni X."/>
            <person name="Tian J."/>
            <person name="Zhou Y."/>
            <person name="Sheng Y."/>
            <person name="Liu T."/>
            <person name="Pan Y."/>
            <person name="Xia L."/>
            <person name="Li J."/>
            <person name="Zhao F."/>
            <person name="Cao W."/>
        </authorList>
    </citation>
    <scope>NUCLEOTIDE SEQUENCE</scope>
    <source>
        <strain evidence="1">Hyas-2018</strain>
    </source>
</reference>
<name>A0ACB7TLT8_HYAAI</name>
<keyword evidence="2" id="KW-1185">Reference proteome</keyword>
<evidence type="ECO:0000313" key="2">
    <source>
        <dbReference type="Proteomes" id="UP000821845"/>
    </source>
</evidence>